<organism evidence="1 2">
    <name type="scientific">Sphingomonas melonis</name>
    <dbReference type="NCBI Taxonomy" id="152682"/>
    <lineage>
        <taxon>Bacteria</taxon>
        <taxon>Pseudomonadati</taxon>
        <taxon>Pseudomonadota</taxon>
        <taxon>Alphaproteobacteria</taxon>
        <taxon>Sphingomonadales</taxon>
        <taxon>Sphingomonadaceae</taxon>
        <taxon>Sphingomonas</taxon>
    </lineage>
</organism>
<proteinExistence type="predicted"/>
<protein>
    <submittedName>
        <fullName evidence="1">Uncharacterized protein</fullName>
    </submittedName>
</protein>
<dbReference type="Proteomes" id="UP000517753">
    <property type="component" value="Unassembled WGS sequence"/>
</dbReference>
<gene>
    <name evidence="1" type="ORF">HD841_002821</name>
</gene>
<keyword evidence="2" id="KW-1185">Reference proteome</keyword>
<comment type="caution">
    <text evidence="1">The sequence shown here is derived from an EMBL/GenBank/DDBJ whole genome shotgun (WGS) entry which is preliminary data.</text>
</comment>
<reference evidence="1 2" key="1">
    <citation type="submission" date="2020-07" db="EMBL/GenBank/DDBJ databases">
        <authorList>
            <person name="Partida-Martinez L."/>
            <person name="Huntemann M."/>
            <person name="Clum A."/>
            <person name="Wang J."/>
            <person name="Palaniappan K."/>
            <person name="Ritter S."/>
            <person name="Chen I.-M."/>
            <person name="Stamatis D."/>
            <person name="Reddy T."/>
            <person name="O'Malley R."/>
            <person name="Daum C."/>
            <person name="Shapiro N."/>
            <person name="Ivanova N."/>
            <person name="Kyrpides N."/>
            <person name="Woyke T."/>
        </authorList>
    </citation>
    <scope>NUCLEOTIDE SEQUENCE [LARGE SCALE GENOMIC DNA]</scope>
    <source>
        <strain evidence="1 2">AS2.3</strain>
    </source>
</reference>
<dbReference type="AlphaFoldDB" id="A0A7Y9FPF4"/>
<evidence type="ECO:0000313" key="1">
    <source>
        <dbReference type="EMBL" id="NYD91014.1"/>
    </source>
</evidence>
<sequence length="40" mass="4266">MRIVTAGGSMAELFAAVLLRPGRHARNIVDASLVEVSWGN</sequence>
<reference evidence="1 2" key="2">
    <citation type="submission" date="2020-08" db="EMBL/GenBank/DDBJ databases">
        <title>The Agave Microbiome: Exploring the role of microbial communities in plant adaptations to desert environments.</title>
        <authorList>
            <person name="Partida-Martinez L.P."/>
        </authorList>
    </citation>
    <scope>NUCLEOTIDE SEQUENCE [LARGE SCALE GENOMIC DNA]</scope>
    <source>
        <strain evidence="1 2">AS2.3</strain>
    </source>
</reference>
<name>A0A7Y9FPF4_9SPHN</name>
<accession>A0A7Y9FPF4</accession>
<evidence type="ECO:0000313" key="2">
    <source>
        <dbReference type="Proteomes" id="UP000517753"/>
    </source>
</evidence>
<dbReference type="EMBL" id="JACCBY010000004">
    <property type="protein sequence ID" value="NYD91014.1"/>
    <property type="molecule type" value="Genomic_DNA"/>
</dbReference>